<evidence type="ECO:0000256" key="1">
    <source>
        <dbReference type="SAM" id="MobiDB-lite"/>
    </source>
</evidence>
<evidence type="ECO:0000313" key="3">
    <source>
        <dbReference type="Proteomes" id="UP000244571"/>
    </source>
</evidence>
<organism evidence="2 3">
    <name type="scientific">Orrella marina</name>
    <dbReference type="NCBI Taxonomy" id="2163011"/>
    <lineage>
        <taxon>Bacteria</taxon>
        <taxon>Pseudomonadati</taxon>
        <taxon>Pseudomonadota</taxon>
        <taxon>Betaproteobacteria</taxon>
        <taxon>Burkholderiales</taxon>
        <taxon>Alcaligenaceae</taxon>
        <taxon>Orrella</taxon>
    </lineage>
</organism>
<evidence type="ECO:0000313" key="2">
    <source>
        <dbReference type="EMBL" id="AWB34739.1"/>
    </source>
</evidence>
<dbReference type="OrthoDB" id="8944779at2"/>
<proteinExistence type="predicted"/>
<sequence length="261" mass="28814">MKPSVSNTSSQYGTRGRRHGFDTGVRKVAPTYGKARYLVHSLKASGIMSVESDFERLVAHLLTLDPAVRSFAPQPFTVDLIDRRILRSPELVKQARHRHRGRIGQKFYTPDFLANWTLGGSAAIELKLEGYEGNANDQMRIARGRDVIEASGMQFLQIVWPKSNRNPMRINVPMLAKAKSRIDLWPGDDLIGSVARALEQGARTEHDLCNAISLDPNLVPMLLVSGVLAANVLERPINGAMAVTSADGDLAHLSLLRKVSR</sequence>
<accession>A0A2R4XLX1</accession>
<protein>
    <recommendedName>
        <fullName evidence="4">Endonuclease</fullName>
    </recommendedName>
</protein>
<keyword evidence="3" id="KW-1185">Reference proteome</keyword>
<name>A0A2R4XLX1_9BURK</name>
<dbReference type="EMBL" id="CP028901">
    <property type="protein sequence ID" value="AWB34739.1"/>
    <property type="molecule type" value="Genomic_DNA"/>
</dbReference>
<reference evidence="2 3" key="1">
    <citation type="submission" date="2018-04" db="EMBL/GenBank/DDBJ databases">
        <title>Bordetella sp. HZ20 isolated from seawater.</title>
        <authorList>
            <person name="Sun C."/>
        </authorList>
    </citation>
    <scope>NUCLEOTIDE SEQUENCE [LARGE SCALE GENOMIC DNA]</scope>
    <source>
        <strain evidence="2 3">HZ20</strain>
    </source>
</reference>
<dbReference type="KEGG" id="boz:DBV39_14545"/>
<gene>
    <name evidence="2" type="ORF">DBV39_14545</name>
</gene>
<feature type="region of interest" description="Disordered" evidence="1">
    <location>
        <begin position="1"/>
        <end position="21"/>
    </location>
</feature>
<dbReference type="Proteomes" id="UP000244571">
    <property type="component" value="Chromosome"/>
</dbReference>
<evidence type="ECO:0008006" key="4">
    <source>
        <dbReference type="Google" id="ProtNLM"/>
    </source>
</evidence>
<dbReference type="AlphaFoldDB" id="A0A2R4XLX1"/>
<dbReference type="RefSeq" id="WP_108622149.1">
    <property type="nucleotide sequence ID" value="NZ_CP028901.1"/>
</dbReference>
<feature type="compositionally biased region" description="Polar residues" evidence="1">
    <location>
        <begin position="1"/>
        <end position="13"/>
    </location>
</feature>